<name>A0A0B1SSR6_OESDE</name>
<feature type="transmembrane region" description="Helical" evidence="1">
    <location>
        <begin position="156"/>
        <end position="171"/>
    </location>
</feature>
<proteinExistence type="predicted"/>
<evidence type="ECO:0000256" key="1">
    <source>
        <dbReference type="SAM" id="Phobius"/>
    </source>
</evidence>
<dbReference type="Proteomes" id="UP000053660">
    <property type="component" value="Unassembled WGS sequence"/>
</dbReference>
<sequence length="235" mass="26879">MSGLARVVSRISTRRLASTASEPNAIWKDVNRLASEGKWDNLNNMPKMFLFGRSKKEAYAVYNAINHNPDIWSASPYGPFAKGLFRLAAFLATVQVRVAVWYGFMSLPSQRSTDCTINMVRITDTVKNTNTIRHELEFGRLGWKLFFGTCKYDEKLIHLCICPTALLYILYMNHNPDIWSASPYGPFAKGLFRLAAFLATVQGLVWLYEFAVPEEHRLHYKYGAHHGHGEEHEHH</sequence>
<protein>
    <submittedName>
        <fullName evidence="2">Uncharacterized protein</fullName>
    </submittedName>
</protein>
<feature type="transmembrane region" description="Helical" evidence="1">
    <location>
        <begin position="191"/>
        <end position="211"/>
    </location>
</feature>
<keyword evidence="1" id="KW-1133">Transmembrane helix</keyword>
<keyword evidence="3" id="KW-1185">Reference proteome</keyword>
<gene>
    <name evidence="2" type="ORF">OESDEN_13691</name>
</gene>
<keyword evidence="1" id="KW-0812">Transmembrane</keyword>
<dbReference type="OrthoDB" id="5796941at2759"/>
<dbReference type="AlphaFoldDB" id="A0A0B1SSR6"/>
<reference evidence="2 3" key="1">
    <citation type="submission" date="2014-03" db="EMBL/GenBank/DDBJ databases">
        <title>Draft genome of the hookworm Oesophagostomum dentatum.</title>
        <authorList>
            <person name="Mitreva M."/>
        </authorList>
    </citation>
    <scope>NUCLEOTIDE SEQUENCE [LARGE SCALE GENOMIC DNA]</scope>
    <source>
        <strain evidence="2 3">OD-Hann</strain>
    </source>
</reference>
<keyword evidence="1" id="KW-0472">Membrane</keyword>
<evidence type="ECO:0000313" key="2">
    <source>
        <dbReference type="EMBL" id="KHJ86552.1"/>
    </source>
</evidence>
<dbReference type="EMBL" id="KN560066">
    <property type="protein sequence ID" value="KHJ86552.1"/>
    <property type="molecule type" value="Genomic_DNA"/>
</dbReference>
<accession>A0A0B1SSR6</accession>
<evidence type="ECO:0000313" key="3">
    <source>
        <dbReference type="Proteomes" id="UP000053660"/>
    </source>
</evidence>
<organism evidence="2 3">
    <name type="scientific">Oesophagostomum dentatum</name>
    <name type="common">Nodular worm</name>
    <dbReference type="NCBI Taxonomy" id="61180"/>
    <lineage>
        <taxon>Eukaryota</taxon>
        <taxon>Metazoa</taxon>
        <taxon>Ecdysozoa</taxon>
        <taxon>Nematoda</taxon>
        <taxon>Chromadorea</taxon>
        <taxon>Rhabditida</taxon>
        <taxon>Rhabditina</taxon>
        <taxon>Rhabditomorpha</taxon>
        <taxon>Strongyloidea</taxon>
        <taxon>Strongylidae</taxon>
        <taxon>Oesophagostomum</taxon>
    </lineage>
</organism>